<feature type="signal peptide" evidence="1">
    <location>
        <begin position="1"/>
        <end position="21"/>
    </location>
</feature>
<comment type="caution">
    <text evidence="2">The sequence shown here is derived from an EMBL/GenBank/DDBJ whole genome shotgun (WGS) entry which is preliminary data.</text>
</comment>
<proteinExistence type="predicted"/>
<accession>A0A3D8L6I6</accession>
<gene>
    <name evidence="2" type="ORF">DXT99_21705</name>
</gene>
<protein>
    <recommendedName>
        <fullName evidence="4">TonB-dependent receptor plug domain-containing protein</fullName>
    </recommendedName>
</protein>
<feature type="chain" id="PRO_5017746704" description="TonB-dependent receptor plug domain-containing protein" evidence="1">
    <location>
        <begin position="22"/>
        <end position="170"/>
    </location>
</feature>
<name>A0A3D8L6I6_9BACT</name>
<keyword evidence="1" id="KW-0732">Signal</keyword>
<dbReference type="Proteomes" id="UP000256708">
    <property type="component" value="Unassembled WGS sequence"/>
</dbReference>
<reference evidence="3" key="1">
    <citation type="submission" date="2018-08" db="EMBL/GenBank/DDBJ databases">
        <authorList>
            <person name="Liu Z.-W."/>
            <person name="Du Z.-J."/>
        </authorList>
    </citation>
    <scope>NUCLEOTIDE SEQUENCE [LARGE SCALE GENOMIC DNA]</scope>
    <source>
        <strain evidence="3">H4X</strain>
    </source>
</reference>
<evidence type="ECO:0000256" key="1">
    <source>
        <dbReference type="SAM" id="SignalP"/>
    </source>
</evidence>
<dbReference type="RefSeq" id="WP_115567694.1">
    <property type="nucleotide sequence ID" value="NZ_QRGR01000030.1"/>
</dbReference>
<sequence>MKVLHALISCLLLACCLTTQAQGIEQQFFPPATQNVSIANDVARPLVVIGSQETTSDALILDPTNIQHLNVYKGEKAVEKFGDKGKEGVVVVELKETVPLARLPEIFEQFNVSKKGQTLTVAIDGKHVSEPELLLADLRQIKKVEVKPFDVTAPSRWTFDEEYLNIVTVQ</sequence>
<keyword evidence="3" id="KW-1185">Reference proteome</keyword>
<evidence type="ECO:0000313" key="2">
    <source>
        <dbReference type="EMBL" id="RDV12997.1"/>
    </source>
</evidence>
<dbReference type="EMBL" id="QRGR01000030">
    <property type="protein sequence ID" value="RDV12997.1"/>
    <property type="molecule type" value="Genomic_DNA"/>
</dbReference>
<evidence type="ECO:0000313" key="3">
    <source>
        <dbReference type="Proteomes" id="UP000256708"/>
    </source>
</evidence>
<evidence type="ECO:0008006" key="4">
    <source>
        <dbReference type="Google" id="ProtNLM"/>
    </source>
</evidence>
<dbReference type="AlphaFoldDB" id="A0A3D8L6I6"/>
<dbReference type="PROSITE" id="PS51257">
    <property type="entry name" value="PROKAR_LIPOPROTEIN"/>
    <property type="match status" value="1"/>
</dbReference>
<dbReference type="OrthoDB" id="852379at2"/>
<organism evidence="2 3">
    <name type="scientific">Pontibacter diazotrophicus</name>
    <dbReference type="NCBI Taxonomy" id="1400979"/>
    <lineage>
        <taxon>Bacteria</taxon>
        <taxon>Pseudomonadati</taxon>
        <taxon>Bacteroidota</taxon>
        <taxon>Cytophagia</taxon>
        <taxon>Cytophagales</taxon>
        <taxon>Hymenobacteraceae</taxon>
        <taxon>Pontibacter</taxon>
    </lineage>
</organism>